<reference evidence="12 13" key="2">
    <citation type="submission" date="2015-05" db="EMBL/GenBank/DDBJ databases">
        <authorList>
            <person name="Morales-Cruz A."/>
            <person name="Amrine K.C."/>
            <person name="Cantu D."/>
        </authorList>
    </citation>
    <scope>NUCLEOTIDE SEQUENCE [LARGE SCALE GENOMIC DNA]</scope>
    <source>
        <strain evidence="12">UCRPC4</strain>
    </source>
</reference>
<dbReference type="PANTHER" id="PTHR24012">
    <property type="entry name" value="RNA BINDING PROTEIN"/>
    <property type="match status" value="1"/>
</dbReference>
<feature type="region of interest" description="Disordered" evidence="10">
    <location>
        <begin position="924"/>
        <end position="954"/>
    </location>
</feature>
<feature type="compositionally biased region" description="Basic and acidic residues" evidence="10">
    <location>
        <begin position="944"/>
        <end position="954"/>
    </location>
</feature>
<dbReference type="AlphaFoldDB" id="A0A0G2G4M8"/>
<sequence>MRTDFLNSSLSPARQEKATSLALLLRESPYAYESHAELVKLLHDGFMDHVYPPDSPEANGEPHAYDLLPDLRNARANMDKLFAIGEDLWAEWIQDESMLARTVEERLNVMELCSKATQEEYGSTRLWITFGDWVLYSYNLVQGLSSPGSSADLSEEDLLVGREVFTWQLILDTWSKGAQETMWRINDSHVVWNRYIDITLQDLSRAPTPEGIMHVKTLFDNRLQTPHANWDSTFQIFSNFITNYMEQQYESIMVSTTQNCRNAKTKFDQREEFEANIAKVQESGDRVVEYNLWVQYIEWDSTPMKKKQTSFDLTNALYERAELRFPADKDLWEEHVIMVIKAKKPSLPLLARATRHCPWSGSLWSHYLLASEKQEHSHSETEEIKHKATNTGVLDVGGMEEVVKVHAAWCNYLRRRAFQVGALDEDLDVAEMGIRSSIETIQELGVKKYGKDYQGDPHSRLERVYVRFLSESGSWDSARETFRGLVKTRGSSWEFWMWWYSWEMMCWAKFIHGEHAPVDESRRTAAPHYATAVLKQGMEHYNVDWPERLMQNYISHCEDHEDAETVQQAFADVRACEKIVGKRRQEEAAEALAAETKMEPEAAPEAAEPGLSINGVHTGKRKRDDETQVEEEPSKKTRADEPTAPNEEAQNAPAKQLKRDRENSTILVENLPANVSEIKVRQFFRDCGVINTLKIISRNANEATAIIEFDEHEAALAAQTKNLRDFEEHTISIQLGSGSTVFVTNFPPEADENYIRDLFSKYGNIVDIRFPSLKYNTHRRFCYVQFRLNSEAQAATELDGYLTGDNLKLVSKVSNPLNKQERTGPMEEGREIYVRNIDWGLSESDLASIFQKYGTVESVRIPRGVGNKSKGFGYLVFSSKEEATAALEMNEQTIKARQIHVEISSKTGAKRQATNIITRVDRTKSPSMDRAGDISPGSQSVDMHLSDGHHKSGDRRARTLGLMNIPDTVNDSRIRAIAEPYGTLVKIVLRPDHQGAIVEYLDTSDAGKASLGLEGREIVPGRKIHIGTVSEMLKQNAEKKVDKILVGKQRKGGEHSSTPNMMNPGPIKRPGQTGKRGGLGMKRGGGFTGSASSTRAELPTKGTNGTSTSAAGGAGAGKSNNDFRALLQKGE</sequence>
<dbReference type="InterPro" id="IPR034398">
    <property type="entry name" value="Prp24_RRM2"/>
</dbReference>
<reference evidence="12 13" key="1">
    <citation type="submission" date="2015-05" db="EMBL/GenBank/DDBJ databases">
        <title>Distinctive expansion of gene families associated with plant cell wall degradation and secondary metabolism in the genomes of grapevine trunk pathogens.</title>
        <authorList>
            <person name="Lawrence D.P."/>
            <person name="Travadon R."/>
            <person name="Rolshausen P.E."/>
            <person name="Baumgartner K."/>
        </authorList>
    </citation>
    <scope>NUCLEOTIDE SEQUENCE [LARGE SCALE GENOMIC DNA]</scope>
    <source>
        <strain evidence="12">UCRPC4</strain>
    </source>
</reference>
<feature type="compositionally biased region" description="Low complexity" evidence="10">
    <location>
        <begin position="1100"/>
        <end position="1111"/>
    </location>
</feature>
<feature type="region of interest" description="Disordered" evidence="10">
    <location>
        <begin position="1048"/>
        <end position="1131"/>
    </location>
</feature>
<feature type="domain" description="RRM" evidence="11">
    <location>
        <begin position="664"/>
        <end position="738"/>
    </location>
</feature>
<dbReference type="OrthoDB" id="360390at2759"/>
<evidence type="ECO:0000256" key="5">
    <source>
        <dbReference type="ARBA" id="ARBA00023187"/>
    </source>
</evidence>
<comment type="subcellular location">
    <subcellularLocation>
        <location evidence="1">Nucleus</location>
    </subcellularLocation>
</comment>
<dbReference type="GO" id="GO:0005688">
    <property type="term" value="C:U6 snRNP"/>
    <property type="evidence" value="ECO:0007669"/>
    <property type="project" value="UniProtKB-ARBA"/>
</dbReference>
<comment type="caution">
    <text evidence="12">The sequence shown here is derived from an EMBL/GenBank/DDBJ whole genome shotgun (WGS) entry which is preliminary data.</text>
</comment>
<evidence type="ECO:0000313" key="13">
    <source>
        <dbReference type="Proteomes" id="UP000053317"/>
    </source>
</evidence>
<evidence type="ECO:0000256" key="4">
    <source>
        <dbReference type="ARBA" id="ARBA00022884"/>
    </source>
</evidence>
<dbReference type="FunFam" id="3.30.70.330:FF:000588">
    <property type="entry name" value="Pre-mRNA splicing factor (Prp24), putative"/>
    <property type="match status" value="1"/>
</dbReference>
<evidence type="ECO:0000256" key="9">
    <source>
        <dbReference type="PROSITE-ProRule" id="PRU00176"/>
    </source>
</evidence>
<name>A0A0G2G4M8_PHACM</name>
<dbReference type="InterPro" id="IPR011990">
    <property type="entry name" value="TPR-like_helical_dom_sf"/>
</dbReference>
<evidence type="ECO:0000256" key="8">
    <source>
        <dbReference type="ARBA" id="ARBA00093627"/>
    </source>
</evidence>
<evidence type="ECO:0000256" key="2">
    <source>
        <dbReference type="ARBA" id="ARBA00022664"/>
    </source>
</evidence>
<keyword evidence="13" id="KW-1185">Reference proteome</keyword>
<dbReference type="Proteomes" id="UP000053317">
    <property type="component" value="Unassembled WGS sequence"/>
</dbReference>
<dbReference type="CDD" id="cd12299">
    <property type="entry name" value="RRM4_Prp24"/>
    <property type="match status" value="1"/>
</dbReference>
<keyword evidence="3" id="KW-0677">Repeat</keyword>
<dbReference type="InterPro" id="IPR031766">
    <property type="entry name" value="RRM_occluded"/>
</dbReference>
<comment type="function">
    <text evidence="7">Functions as a recycling factor of the spliceosome, a machinery that forms on each precursor-messenger RNA (pre-mRNA) and catalyzes the removal of introns. Chaperones the re-annealing of U4 and U6 snRNAs (small nuclear RNAs) released from previous rounds of splicing, an initial step in reforming the U4/U6-U5 tri-snRNP (small nuclear ribonucleoprotein) that can reassemble into another spliceosome complex; this step involves binding U6 and facilitating the unwinding of the U6 internal stem loop, followed by base-pairing of U6 to U4.</text>
</comment>
<dbReference type="InterPro" id="IPR000504">
    <property type="entry name" value="RRM_dom"/>
</dbReference>
<dbReference type="SUPFAM" id="SSF48452">
    <property type="entry name" value="TPR-like"/>
    <property type="match status" value="1"/>
</dbReference>
<evidence type="ECO:0000256" key="1">
    <source>
        <dbReference type="ARBA" id="ARBA00004123"/>
    </source>
</evidence>
<dbReference type="Pfam" id="PF00076">
    <property type="entry name" value="RRM_1"/>
    <property type="match status" value="3"/>
</dbReference>
<dbReference type="Pfam" id="PF16842">
    <property type="entry name" value="RRM_occluded"/>
    <property type="match status" value="1"/>
</dbReference>
<feature type="compositionally biased region" description="Gly residues" evidence="10">
    <location>
        <begin position="1074"/>
        <end position="1088"/>
    </location>
</feature>
<dbReference type="CDD" id="cd12296">
    <property type="entry name" value="RRM1_Prp24"/>
    <property type="match status" value="1"/>
</dbReference>
<keyword evidence="4 9" id="KW-0694">RNA-binding</keyword>
<dbReference type="FunFam" id="1.25.40.10:FF:000632">
    <property type="entry name" value="Pre-mRNA splicing factor (Prp24), putative"/>
    <property type="match status" value="1"/>
</dbReference>
<feature type="compositionally biased region" description="Low complexity" evidence="10">
    <location>
        <begin position="591"/>
        <end position="609"/>
    </location>
</feature>
<dbReference type="InterPro" id="IPR012677">
    <property type="entry name" value="Nucleotide-bd_a/b_plait_sf"/>
</dbReference>
<dbReference type="Gene3D" id="3.30.70.330">
    <property type="match status" value="4"/>
</dbReference>
<proteinExistence type="predicted"/>
<keyword evidence="5" id="KW-0508">mRNA splicing</keyword>
<dbReference type="EMBL" id="LCWF01000117">
    <property type="protein sequence ID" value="KKY18758.1"/>
    <property type="molecule type" value="Genomic_DNA"/>
</dbReference>
<dbReference type="InterPro" id="IPR035979">
    <property type="entry name" value="RBD_domain_sf"/>
</dbReference>
<evidence type="ECO:0000256" key="6">
    <source>
        <dbReference type="ARBA" id="ARBA00023242"/>
    </source>
</evidence>
<evidence type="ECO:0000256" key="7">
    <source>
        <dbReference type="ARBA" id="ARBA00093374"/>
    </source>
</evidence>
<feature type="region of interest" description="Disordered" evidence="10">
    <location>
        <begin position="591"/>
        <end position="663"/>
    </location>
</feature>
<dbReference type="InterPro" id="IPR034397">
    <property type="entry name" value="Prp24_RRM1"/>
</dbReference>
<evidence type="ECO:0000259" key="11">
    <source>
        <dbReference type="PROSITE" id="PS50102"/>
    </source>
</evidence>
<keyword evidence="2" id="KW-0507">mRNA processing</keyword>
<dbReference type="GO" id="GO:0008380">
    <property type="term" value="P:RNA splicing"/>
    <property type="evidence" value="ECO:0007669"/>
    <property type="project" value="UniProtKB-KW"/>
</dbReference>
<dbReference type="SUPFAM" id="SSF54928">
    <property type="entry name" value="RNA-binding domain, RBD"/>
    <property type="match status" value="3"/>
</dbReference>
<dbReference type="GO" id="GO:0003723">
    <property type="term" value="F:RNA binding"/>
    <property type="evidence" value="ECO:0007669"/>
    <property type="project" value="UniProtKB-UniRule"/>
</dbReference>
<evidence type="ECO:0000313" key="12">
    <source>
        <dbReference type="EMBL" id="KKY18758.1"/>
    </source>
</evidence>
<dbReference type="SMART" id="SM00360">
    <property type="entry name" value="RRM"/>
    <property type="match status" value="4"/>
</dbReference>
<accession>A0A0G2G4M8</accession>
<feature type="compositionally biased region" description="Basic and acidic residues" evidence="10">
    <location>
        <begin position="622"/>
        <end position="641"/>
    </location>
</feature>
<dbReference type="FunFam" id="3.30.70.330:FF:000365">
    <property type="entry name" value="U4/U6 snRNA-associated-splicing factor PRP24"/>
    <property type="match status" value="1"/>
</dbReference>
<keyword evidence="6" id="KW-0539">Nucleus</keyword>
<evidence type="ECO:0000256" key="3">
    <source>
        <dbReference type="ARBA" id="ARBA00022737"/>
    </source>
</evidence>
<dbReference type="PROSITE" id="PS50102">
    <property type="entry name" value="RRM"/>
    <property type="match status" value="4"/>
</dbReference>
<protein>
    <recommendedName>
        <fullName evidence="8">U4/U6 snRNA-associated-splicing factor PRP24</fullName>
    </recommendedName>
</protein>
<feature type="domain" description="RRM" evidence="11">
    <location>
        <begin position="830"/>
        <end position="906"/>
    </location>
</feature>
<feature type="domain" description="RRM" evidence="11">
    <location>
        <begin position="739"/>
        <end position="835"/>
    </location>
</feature>
<dbReference type="Gene3D" id="1.25.40.10">
    <property type="entry name" value="Tetratricopeptide repeat domain"/>
    <property type="match status" value="2"/>
</dbReference>
<dbReference type="CDD" id="cd12297">
    <property type="entry name" value="RRM2_Prp24"/>
    <property type="match status" value="1"/>
</dbReference>
<gene>
    <name evidence="12" type="ORF">UCRPC4_g04820</name>
</gene>
<organism evidence="12 13">
    <name type="scientific">Phaeomoniella chlamydospora</name>
    <name type="common">Phaeoacremonium chlamydosporum</name>
    <dbReference type="NCBI Taxonomy" id="158046"/>
    <lineage>
        <taxon>Eukaryota</taxon>
        <taxon>Fungi</taxon>
        <taxon>Dikarya</taxon>
        <taxon>Ascomycota</taxon>
        <taxon>Pezizomycotina</taxon>
        <taxon>Eurotiomycetes</taxon>
        <taxon>Chaetothyriomycetidae</taxon>
        <taxon>Phaeomoniellales</taxon>
        <taxon>Phaeomoniellaceae</taxon>
        <taxon>Phaeomoniella</taxon>
    </lineage>
</organism>
<feature type="domain" description="RRM" evidence="11">
    <location>
        <begin position="958"/>
        <end position="1031"/>
    </location>
</feature>
<evidence type="ECO:0000256" key="10">
    <source>
        <dbReference type="SAM" id="MobiDB-lite"/>
    </source>
</evidence>
<dbReference type="GO" id="GO:0006397">
    <property type="term" value="P:mRNA processing"/>
    <property type="evidence" value="ECO:0007669"/>
    <property type="project" value="UniProtKB-KW"/>
</dbReference>